<name>A0A8H7WI46_9HELO</name>
<dbReference type="Gene3D" id="1.10.1280.10">
    <property type="entry name" value="Di-copper center containing domain from catechol oxidase"/>
    <property type="match status" value="1"/>
</dbReference>
<gene>
    <name evidence="6" type="ORF">IFR04_001713</name>
</gene>
<evidence type="ECO:0000313" key="7">
    <source>
        <dbReference type="Proteomes" id="UP000664132"/>
    </source>
</evidence>
<evidence type="ECO:0000256" key="1">
    <source>
        <dbReference type="ARBA" id="ARBA00022723"/>
    </source>
</evidence>
<dbReference type="AlphaFoldDB" id="A0A8H7WI46"/>
<keyword evidence="2" id="KW-0186">Copper</keyword>
<evidence type="ECO:0000259" key="4">
    <source>
        <dbReference type="PROSITE" id="PS00497"/>
    </source>
</evidence>
<reference evidence="6" key="1">
    <citation type="submission" date="2021-02" db="EMBL/GenBank/DDBJ databases">
        <title>Genome sequence Cadophora malorum strain M34.</title>
        <authorList>
            <person name="Stefanovic E."/>
            <person name="Vu D."/>
            <person name="Scully C."/>
            <person name="Dijksterhuis J."/>
            <person name="Roader J."/>
            <person name="Houbraken J."/>
        </authorList>
    </citation>
    <scope>NUCLEOTIDE SEQUENCE</scope>
    <source>
        <strain evidence="6">M34</strain>
    </source>
</reference>
<dbReference type="PANTHER" id="PTHR11474">
    <property type="entry name" value="TYROSINASE FAMILY MEMBER"/>
    <property type="match status" value="1"/>
</dbReference>
<protein>
    <recommendedName>
        <fullName evidence="4 5">Tyrosinase copper-binding domain-containing protein</fullName>
    </recommendedName>
</protein>
<sequence>MKLVTLLALSLASVASLGSCAPAADKRQESCNQDNCYRQMEQNLGQASTFCPTFTAASSATAALPTFVSMCQGLPSRVSSACACLVPTTPAPITATATTPPATTTAPLVCNQDNCYRQLQASSSQASEFCPTYTLGPATAPIPIFANNCGGLTSRISSACSCLYPKTAVPIGTVTSITTASASVTTTSSATASATASSCSNPPVRKEWRSMSTAEKDAYIDAVLCLTKTDAISGISGTVNRYDDFHAIHNNQTPNIHWVGHFILWHRYITAAYEAALRDECGYTGGQPYWDWARDADAVNSNSTAIFETDIFSPTVGFGGNGPYIAETTPEQNPFGLTGRTGGGCVTDGPFAYPAFQVNYPGPAKCLTRDFIPTIMNTFAAQANVDVVMAQPDYTAFAKQIENEPVFSIPNIHGSGHFGVGGVLGTIGDAYNSPGDPLFYLHHGNLDRILTEWQNINLEQRLNEVGGPIIPFDYSGQNVTLDFEINLSPIAPAITLKEALNFHGNTFCYTYDTLL</sequence>
<proteinExistence type="predicted"/>
<evidence type="ECO:0000256" key="2">
    <source>
        <dbReference type="ARBA" id="ARBA00023008"/>
    </source>
</evidence>
<dbReference type="SUPFAM" id="SSF48056">
    <property type="entry name" value="Di-copper centre-containing domain"/>
    <property type="match status" value="1"/>
</dbReference>
<feature type="signal peptide" evidence="3">
    <location>
        <begin position="1"/>
        <end position="20"/>
    </location>
</feature>
<dbReference type="PROSITE" id="PS51257">
    <property type="entry name" value="PROKAR_LIPOPROTEIN"/>
    <property type="match status" value="1"/>
</dbReference>
<dbReference type="InterPro" id="IPR002227">
    <property type="entry name" value="Tyrosinase_Cu-bd"/>
</dbReference>
<dbReference type="PROSITE" id="PS00498">
    <property type="entry name" value="TYROSINASE_2"/>
    <property type="match status" value="1"/>
</dbReference>
<organism evidence="6 7">
    <name type="scientific">Cadophora malorum</name>
    <dbReference type="NCBI Taxonomy" id="108018"/>
    <lineage>
        <taxon>Eukaryota</taxon>
        <taxon>Fungi</taxon>
        <taxon>Dikarya</taxon>
        <taxon>Ascomycota</taxon>
        <taxon>Pezizomycotina</taxon>
        <taxon>Leotiomycetes</taxon>
        <taxon>Helotiales</taxon>
        <taxon>Ploettnerulaceae</taxon>
        <taxon>Cadophora</taxon>
    </lineage>
</organism>
<dbReference type="Proteomes" id="UP000664132">
    <property type="component" value="Unassembled WGS sequence"/>
</dbReference>
<evidence type="ECO:0000259" key="5">
    <source>
        <dbReference type="PROSITE" id="PS00498"/>
    </source>
</evidence>
<dbReference type="PROSITE" id="PS00497">
    <property type="entry name" value="TYROSINASE_1"/>
    <property type="match status" value="1"/>
</dbReference>
<dbReference type="InterPro" id="IPR050316">
    <property type="entry name" value="Tyrosinase/Hemocyanin"/>
</dbReference>
<keyword evidence="1" id="KW-0479">Metal-binding</keyword>
<dbReference type="EMBL" id="JAFJYH010000013">
    <property type="protein sequence ID" value="KAG4425146.1"/>
    <property type="molecule type" value="Genomic_DNA"/>
</dbReference>
<comment type="caution">
    <text evidence="6">The sequence shown here is derived from an EMBL/GenBank/DDBJ whole genome shotgun (WGS) entry which is preliminary data.</text>
</comment>
<dbReference type="OrthoDB" id="6132182at2759"/>
<dbReference type="PRINTS" id="PR00092">
    <property type="entry name" value="TYROSINASE"/>
</dbReference>
<keyword evidence="7" id="KW-1185">Reference proteome</keyword>
<evidence type="ECO:0000256" key="3">
    <source>
        <dbReference type="SAM" id="SignalP"/>
    </source>
</evidence>
<feature type="chain" id="PRO_5034485903" description="Tyrosinase copper-binding domain-containing protein" evidence="3">
    <location>
        <begin position="21"/>
        <end position="515"/>
    </location>
</feature>
<feature type="domain" description="Tyrosinase copper-binding" evidence="4">
    <location>
        <begin position="257"/>
        <end position="274"/>
    </location>
</feature>
<dbReference type="PANTHER" id="PTHR11474:SF126">
    <property type="entry name" value="TYROSINASE-LIKE PROTEIN TYR-1-RELATED"/>
    <property type="match status" value="1"/>
</dbReference>
<keyword evidence="3" id="KW-0732">Signal</keyword>
<feature type="domain" description="Tyrosinase copper-binding" evidence="5">
    <location>
        <begin position="436"/>
        <end position="447"/>
    </location>
</feature>
<dbReference type="GO" id="GO:0046872">
    <property type="term" value="F:metal ion binding"/>
    <property type="evidence" value="ECO:0007669"/>
    <property type="project" value="UniProtKB-KW"/>
</dbReference>
<evidence type="ECO:0000313" key="6">
    <source>
        <dbReference type="EMBL" id="KAG4425146.1"/>
    </source>
</evidence>
<accession>A0A8H7WI46</accession>
<dbReference type="GO" id="GO:0016491">
    <property type="term" value="F:oxidoreductase activity"/>
    <property type="evidence" value="ECO:0007669"/>
    <property type="project" value="InterPro"/>
</dbReference>
<dbReference type="InterPro" id="IPR008922">
    <property type="entry name" value="Di-copper_centre_dom_sf"/>
</dbReference>
<dbReference type="Pfam" id="PF00264">
    <property type="entry name" value="Tyrosinase"/>
    <property type="match status" value="1"/>
</dbReference>